<evidence type="ECO:0000256" key="1">
    <source>
        <dbReference type="SAM" id="MobiDB-lite"/>
    </source>
</evidence>
<accession>A0ABN3UQ67</accession>
<evidence type="ECO:0000313" key="2">
    <source>
        <dbReference type="EMBL" id="GAA2737174.1"/>
    </source>
</evidence>
<protein>
    <recommendedName>
        <fullName evidence="4">Sulfotransferase family protein</fullName>
    </recommendedName>
</protein>
<dbReference type="Gene3D" id="3.40.50.300">
    <property type="entry name" value="P-loop containing nucleotide triphosphate hydrolases"/>
    <property type="match status" value="1"/>
</dbReference>
<organism evidence="2 3">
    <name type="scientific">Actinocorallia aurantiaca</name>
    <dbReference type="NCBI Taxonomy" id="46204"/>
    <lineage>
        <taxon>Bacteria</taxon>
        <taxon>Bacillati</taxon>
        <taxon>Actinomycetota</taxon>
        <taxon>Actinomycetes</taxon>
        <taxon>Streptosporangiales</taxon>
        <taxon>Thermomonosporaceae</taxon>
        <taxon>Actinocorallia</taxon>
    </lineage>
</organism>
<name>A0ABN3UQ67_9ACTN</name>
<gene>
    <name evidence="2" type="ORF">GCM10010439_66150</name>
</gene>
<keyword evidence="3" id="KW-1185">Reference proteome</keyword>
<dbReference type="EMBL" id="BAAATZ010000034">
    <property type="protein sequence ID" value="GAA2737174.1"/>
    <property type="molecule type" value="Genomic_DNA"/>
</dbReference>
<evidence type="ECO:0008006" key="4">
    <source>
        <dbReference type="Google" id="ProtNLM"/>
    </source>
</evidence>
<dbReference type="InterPro" id="IPR027417">
    <property type="entry name" value="P-loop_NTPase"/>
</dbReference>
<dbReference type="Pfam" id="PF13469">
    <property type="entry name" value="Sulfotransfer_3"/>
    <property type="match status" value="1"/>
</dbReference>
<comment type="caution">
    <text evidence="2">The sequence shown here is derived from an EMBL/GenBank/DDBJ whole genome shotgun (WGS) entry which is preliminary data.</text>
</comment>
<reference evidence="2 3" key="1">
    <citation type="journal article" date="2019" name="Int. J. Syst. Evol. Microbiol.">
        <title>The Global Catalogue of Microorganisms (GCM) 10K type strain sequencing project: providing services to taxonomists for standard genome sequencing and annotation.</title>
        <authorList>
            <consortium name="The Broad Institute Genomics Platform"/>
            <consortium name="The Broad Institute Genome Sequencing Center for Infectious Disease"/>
            <person name="Wu L."/>
            <person name="Ma J."/>
        </authorList>
    </citation>
    <scope>NUCLEOTIDE SEQUENCE [LARGE SCALE GENOMIC DNA]</scope>
    <source>
        <strain evidence="2 3">JCM 8201</strain>
    </source>
</reference>
<sequence length="322" mass="35510">MRQTPHILVVNGIKVHRPVFLLGAPHSGTDLVARALRHSAGVHVTRGRPAVTKLVYAFARRPSIATERGRGAARVLRDAYAESWQLSAHGCRDCPAECWELSGYTPGDLRPDGPCTNPSGLRRFADAAPDLIYSTDVLLDAFPDAQLVQVIRDGREVAADMLADERSMTWFKPGILDLDEVFPHPFLGVDEPSWRARWPEAAPVVKCALRWRGAVRISARLRAQVPEEQLLTLRYEDLIADPLAGADRLSDHLGERVSRDALAFAAEAHRDGPWRPLPARRGAAEPSEGRRKPLTARQAAQVEKAAGRELRALGYLPSSEED</sequence>
<feature type="region of interest" description="Disordered" evidence="1">
    <location>
        <begin position="273"/>
        <end position="301"/>
    </location>
</feature>
<dbReference type="RefSeq" id="WP_344456713.1">
    <property type="nucleotide sequence ID" value="NZ_BAAATZ010000034.1"/>
</dbReference>
<proteinExistence type="predicted"/>
<evidence type="ECO:0000313" key="3">
    <source>
        <dbReference type="Proteomes" id="UP001501842"/>
    </source>
</evidence>
<dbReference type="Proteomes" id="UP001501842">
    <property type="component" value="Unassembled WGS sequence"/>
</dbReference>
<dbReference type="SUPFAM" id="SSF52540">
    <property type="entry name" value="P-loop containing nucleoside triphosphate hydrolases"/>
    <property type="match status" value="1"/>
</dbReference>